<keyword evidence="3" id="KW-1185">Reference proteome</keyword>
<dbReference type="GO" id="GO:0016788">
    <property type="term" value="F:hydrolase activity, acting on ester bonds"/>
    <property type="evidence" value="ECO:0007669"/>
    <property type="project" value="UniProtKB-ARBA"/>
</dbReference>
<proteinExistence type="predicted"/>
<dbReference type="STRING" id="1333998.M2A_2227"/>
<dbReference type="EMBL" id="BBIO01000011">
    <property type="protein sequence ID" value="GAK45728.1"/>
    <property type="molecule type" value="Genomic_DNA"/>
</dbReference>
<evidence type="ECO:0000259" key="1">
    <source>
        <dbReference type="Pfam" id="PF13472"/>
    </source>
</evidence>
<dbReference type="SUPFAM" id="SSF52266">
    <property type="entry name" value="SGNH hydrolase"/>
    <property type="match status" value="1"/>
</dbReference>
<dbReference type="InterPro" id="IPR013830">
    <property type="entry name" value="SGNH_hydro"/>
</dbReference>
<name>A0A081BCG0_9HYPH</name>
<sequence>MGELENGTRTRAVSILHLGDSHIAADRFSGDLAARFQVRFGDGGRGHFPPAEPFPYFARQGYEVSASEGWHIANSQRPDAPGPFGLTGIRAQSGSAADFMRLAARAGAFSSFAVDVWGAPEGGSFQLFLDGEEAGIFSSKGHGLIRVALKGGMASRAELRPMGDGPVTVLGWGSAPAARGVLYEAQGIPGARLSILERWDEDVLRAELEALKPDLIILDYGTNEGFDDALSPVQYKRLLGQTLRRLGEWAPGASLAVIGARSGARLPSYLKTGAERRTYPCVPLALNEKAKYPALLAQESPVLARWHAPPSLGAVRAAQEEAAAAEGAFFWNAATAMAAGEGAACAIHTWVLAEPPLAYSDHVHLTPAGAERLAARFWEALMGPYEAAQCRARGAGNALF</sequence>
<feature type="domain" description="SGNH hydrolase-type esterase" evidence="1">
    <location>
        <begin position="171"/>
        <end position="371"/>
    </location>
</feature>
<dbReference type="Proteomes" id="UP000028702">
    <property type="component" value="Unassembled WGS sequence"/>
</dbReference>
<comment type="caution">
    <text evidence="2">The sequence shown here is derived from an EMBL/GenBank/DDBJ whole genome shotgun (WGS) entry which is preliminary data.</text>
</comment>
<dbReference type="Gene3D" id="2.60.120.1360">
    <property type="match status" value="1"/>
</dbReference>
<dbReference type="InterPro" id="IPR036514">
    <property type="entry name" value="SGNH_hydro_sf"/>
</dbReference>
<protein>
    <submittedName>
        <fullName evidence="2">Conserved protein</fullName>
    </submittedName>
</protein>
<dbReference type="AlphaFoldDB" id="A0A081BCG0"/>
<dbReference type="eggNOG" id="COG2755">
    <property type="taxonomic scope" value="Bacteria"/>
</dbReference>
<evidence type="ECO:0000313" key="3">
    <source>
        <dbReference type="Proteomes" id="UP000028702"/>
    </source>
</evidence>
<gene>
    <name evidence="2" type="ORF">M2A_2227</name>
</gene>
<reference evidence="2 3" key="1">
    <citation type="submission" date="2014-07" db="EMBL/GenBank/DDBJ databases">
        <title>Tepidicaulis marinum gen. nov., sp. nov., a novel marine bacterium denitrifying nitrate to nitrous oxide strictly under microaerobic conditions.</title>
        <authorList>
            <person name="Takeuchi M."/>
            <person name="Yamagishi T."/>
            <person name="Kamagata Y."/>
            <person name="Oshima K."/>
            <person name="Hattori M."/>
            <person name="Katayama T."/>
            <person name="Hanada S."/>
            <person name="Tamaki H."/>
            <person name="Marumo K."/>
            <person name="Maeda H."/>
            <person name="Nedachi M."/>
            <person name="Iwasaki W."/>
            <person name="Suwa Y."/>
            <person name="Sakata S."/>
        </authorList>
    </citation>
    <scope>NUCLEOTIDE SEQUENCE [LARGE SCALE GENOMIC DNA]</scope>
    <source>
        <strain evidence="2 3">MA2</strain>
    </source>
</reference>
<evidence type="ECO:0000313" key="2">
    <source>
        <dbReference type="EMBL" id="GAK45728.1"/>
    </source>
</evidence>
<dbReference type="Gene3D" id="3.40.50.1110">
    <property type="entry name" value="SGNH hydrolase"/>
    <property type="match status" value="1"/>
</dbReference>
<accession>A0A081BCG0</accession>
<dbReference type="Pfam" id="PF13472">
    <property type="entry name" value="Lipase_GDSL_2"/>
    <property type="match status" value="1"/>
</dbReference>
<organism evidence="2 3">
    <name type="scientific">Tepidicaulis marinus</name>
    <dbReference type="NCBI Taxonomy" id="1333998"/>
    <lineage>
        <taxon>Bacteria</taxon>
        <taxon>Pseudomonadati</taxon>
        <taxon>Pseudomonadota</taxon>
        <taxon>Alphaproteobacteria</taxon>
        <taxon>Hyphomicrobiales</taxon>
        <taxon>Parvibaculaceae</taxon>
        <taxon>Tepidicaulis</taxon>
    </lineage>
</organism>